<evidence type="ECO:0000313" key="4">
    <source>
        <dbReference type="Proteomes" id="UP000247498"/>
    </source>
</evidence>
<dbReference type="Proteomes" id="UP000247498">
    <property type="component" value="Unassembled WGS sequence"/>
</dbReference>
<keyword evidence="1" id="KW-0040">ANK repeat</keyword>
<dbReference type="Pfam" id="PF12796">
    <property type="entry name" value="Ank_2"/>
    <property type="match status" value="1"/>
</dbReference>
<feature type="compositionally biased region" description="Gly residues" evidence="2">
    <location>
        <begin position="9"/>
        <end position="22"/>
    </location>
</feature>
<evidence type="ECO:0000256" key="2">
    <source>
        <dbReference type="SAM" id="MobiDB-lite"/>
    </source>
</evidence>
<protein>
    <submittedName>
        <fullName evidence="3">Uncharacterized protein</fullName>
    </submittedName>
</protein>
<dbReference type="STRING" id="307507.A0A2V0P896"/>
<dbReference type="SMART" id="SM00248">
    <property type="entry name" value="ANK"/>
    <property type="match status" value="2"/>
</dbReference>
<proteinExistence type="predicted"/>
<dbReference type="PROSITE" id="PS50297">
    <property type="entry name" value="ANK_REP_REGION"/>
    <property type="match status" value="1"/>
</dbReference>
<evidence type="ECO:0000313" key="3">
    <source>
        <dbReference type="EMBL" id="GBF95162.1"/>
    </source>
</evidence>
<dbReference type="InParanoid" id="A0A2V0P896"/>
<evidence type="ECO:0000256" key="1">
    <source>
        <dbReference type="PROSITE-ProRule" id="PRU00023"/>
    </source>
</evidence>
<dbReference type="OrthoDB" id="194358at2759"/>
<dbReference type="EMBL" id="BDRX01000061">
    <property type="protein sequence ID" value="GBF95162.1"/>
    <property type="molecule type" value="Genomic_DNA"/>
</dbReference>
<organism evidence="3 4">
    <name type="scientific">Raphidocelis subcapitata</name>
    <dbReference type="NCBI Taxonomy" id="307507"/>
    <lineage>
        <taxon>Eukaryota</taxon>
        <taxon>Viridiplantae</taxon>
        <taxon>Chlorophyta</taxon>
        <taxon>core chlorophytes</taxon>
        <taxon>Chlorophyceae</taxon>
        <taxon>CS clade</taxon>
        <taxon>Sphaeropleales</taxon>
        <taxon>Selenastraceae</taxon>
        <taxon>Raphidocelis</taxon>
    </lineage>
</organism>
<name>A0A2V0P896_9CHLO</name>
<accession>A0A2V0P896</accession>
<dbReference type="PROSITE" id="PS50088">
    <property type="entry name" value="ANK_REPEAT"/>
    <property type="match status" value="1"/>
</dbReference>
<dbReference type="Gene3D" id="1.25.40.20">
    <property type="entry name" value="Ankyrin repeat-containing domain"/>
    <property type="match status" value="1"/>
</dbReference>
<comment type="caution">
    <text evidence="3">The sequence shown here is derived from an EMBL/GenBank/DDBJ whole genome shotgun (WGS) entry which is preliminary data.</text>
</comment>
<feature type="region of interest" description="Disordered" evidence="2">
    <location>
        <begin position="1"/>
        <end position="25"/>
    </location>
</feature>
<dbReference type="AlphaFoldDB" id="A0A2V0P896"/>
<reference evidence="3 4" key="1">
    <citation type="journal article" date="2018" name="Sci. Rep.">
        <title>Raphidocelis subcapitata (=Pseudokirchneriella subcapitata) provides an insight into genome evolution and environmental adaptations in the Sphaeropleales.</title>
        <authorList>
            <person name="Suzuki S."/>
            <person name="Yamaguchi H."/>
            <person name="Nakajima N."/>
            <person name="Kawachi M."/>
        </authorList>
    </citation>
    <scope>NUCLEOTIDE SEQUENCE [LARGE SCALE GENOMIC DNA]</scope>
    <source>
        <strain evidence="3 4">NIES-35</strain>
    </source>
</reference>
<gene>
    <name evidence="3" type="ORF">Rsub_07875</name>
</gene>
<sequence length="175" mass="17748">MAATKQRSSGGGKRVGGSGGGSMSPHADDLPKLSWACFSGDIAAVRACLRAGGDVHEAVALLNQNHQNVVNVTPLYLAAQNGHLEVCRELLAAGADALRPCNIPATGQSFGPADIALVHFHIRTWWLLREAGAARQRAAARFAERRGRLGGGEGLAQPLVGLGGGGGGGGGALAV</sequence>
<dbReference type="InterPro" id="IPR002110">
    <property type="entry name" value="Ankyrin_rpt"/>
</dbReference>
<dbReference type="InterPro" id="IPR036770">
    <property type="entry name" value="Ankyrin_rpt-contain_sf"/>
</dbReference>
<keyword evidence="4" id="KW-1185">Reference proteome</keyword>
<dbReference type="SUPFAM" id="SSF48403">
    <property type="entry name" value="Ankyrin repeat"/>
    <property type="match status" value="1"/>
</dbReference>
<feature type="repeat" description="ANK" evidence="1">
    <location>
        <begin position="70"/>
        <end position="96"/>
    </location>
</feature>